<keyword evidence="2" id="KW-0560">Oxidoreductase</keyword>
<dbReference type="SUPFAM" id="SSF50129">
    <property type="entry name" value="GroES-like"/>
    <property type="match status" value="1"/>
</dbReference>
<dbReference type="GO" id="GO:0016651">
    <property type="term" value="F:oxidoreductase activity, acting on NAD(P)H"/>
    <property type="evidence" value="ECO:0007669"/>
    <property type="project" value="TreeGrafter"/>
</dbReference>
<sequence length="334" mass="33609">MPAAPAALGSLRNDLQREGEGHMAKAYVFTRHGGPEVEALVDLEPPEPGPGELLIAVRAAGVNPVDFRLRGGYRRPGQAPAELPEVLGSEAAGVVARTGPGVEGFAVGDAVFGSTLTGGYAEYTLLPVAVAAHKPAGLSFAEAATLPVAAATAYDGVRQLALPAGATLLVTGAGGGVGGNAVRLARHWGLRVIGTASEGKKDVVESLGAVHVAPGPGLVERVRALAPDGVDGVFDLVGGEHLRTVADLVADRTKLITAGGKQIVAELGGSAVARARDAATLEAVAELAAADVLRPHITATYPLDRAGEALRTVETGHALGKVVIEVGVVSPVPG</sequence>
<reference evidence="4 5" key="1">
    <citation type="submission" date="2013-02" db="EMBL/GenBank/DDBJ databases">
        <title>Draft Genome Sequence of Streptomyces aurantiacus, Which Produces Setomimycin.</title>
        <authorList>
            <person name="Gruening B.A."/>
            <person name="Praeg A."/>
            <person name="Erxleben A."/>
            <person name="Guenther S."/>
            <person name="Mueller M."/>
        </authorList>
    </citation>
    <scope>NUCLEOTIDE SEQUENCE [LARGE SCALE GENOMIC DNA]</scope>
    <source>
        <strain evidence="4 5">JA 4570</strain>
    </source>
</reference>
<keyword evidence="5" id="KW-1185">Reference proteome</keyword>
<feature type="domain" description="Enoyl reductase (ER)" evidence="3">
    <location>
        <begin position="33"/>
        <end position="324"/>
    </location>
</feature>
<dbReference type="Pfam" id="PF13602">
    <property type="entry name" value="ADH_zinc_N_2"/>
    <property type="match status" value="1"/>
</dbReference>
<dbReference type="AlphaFoldDB" id="S4AE75"/>
<dbReference type="InterPro" id="IPR020843">
    <property type="entry name" value="ER"/>
</dbReference>
<dbReference type="EMBL" id="AOPZ01000485">
    <property type="protein sequence ID" value="EPH39782.1"/>
    <property type="molecule type" value="Genomic_DNA"/>
</dbReference>
<dbReference type="PANTHER" id="PTHR48106">
    <property type="entry name" value="QUINONE OXIDOREDUCTASE PIG3-RELATED"/>
    <property type="match status" value="1"/>
</dbReference>
<evidence type="ECO:0000313" key="5">
    <source>
        <dbReference type="Proteomes" id="UP000014629"/>
    </source>
</evidence>
<dbReference type="Pfam" id="PF08240">
    <property type="entry name" value="ADH_N"/>
    <property type="match status" value="1"/>
</dbReference>
<dbReference type="PANTHER" id="PTHR48106:SF18">
    <property type="entry name" value="QUINONE OXIDOREDUCTASE PIG3"/>
    <property type="match status" value="1"/>
</dbReference>
<evidence type="ECO:0000313" key="4">
    <source>
        <dbReference type="EMBL" id="EPH39782.1"/>
    </source>
</evidence>
<evidence type="ECO:0000256" key="2">
    <source>
        <dbReference type="ARBA" id="ARBA00023002"/>
    </source>
</evidence>
<proteinExistence type="predicted"/>
<dbReference type="PATRIC" id="fig|1286094.4.peg.7053"/>
<dbReference type="CDD" id="cd05289">
    <property type="entry name" value="MDR_like_2"/>
    <property type="match status" value="1"/>
</dbReference>
<organism evidence="4 5">
    <name type="scientific">Streptomyces aurantiacus JA 4570</name>
    <dbReference type="NCBI Taxonomy" id="1286094"/>
    <lineage>
        <taxon>Bacteria</taxon>
        <taxon>Bacillati</taxon>
        <taxon>Actinomycetota</taxon>
        <taxon>Actinomycetes</taxon>
        <taxon>Kitasatosporales</taxon>
        <taxon>Streptomycetaceae</taxon>
        <taxon>Streptomyces</taxon>
        <taxon>Streptomyces aurantiacus group</taxon>
    </lineage>
</organism>
<accession>S4AE75</accession>
<evidence type="ECO:0000256" key="1">
    <source>
        <dbReference type="ARBA" id="ARBA00022857"/>
    </source>
</evidence>
<dbReference type="InterPro" id="IPR036291">
    <property type="entry name" value="NAD(P)-bd_dom_sf"/>
</dbReference>
<dbReference type="GO" id="GO:0070402">
    <property type="term" value="F:NADPH binding"/>
    <property type="evidence" value="ECO:0007669"/>
    <property type="project" value="TreeGrafter"/>
</dbReference>
<dbReference type="InterPro" id="IPR013154">
    <property type="entry name" value="ADH-like_N"/>
</dbReference>
<dbReference type="Gene3D" id="3.90.180.10">
    <property type="entry name" value="Medium-chain alcohol dehydrogenases, catalytic domain"/>
    <property type="match status" value="1"/>
</dbReference>
<gene>
    <name evidence="4" type="ORF">STRAU_7129</name>
</gene>
<comment type="caution">
    <text evidence="4">The sequence shown here is derived from an EMBL/GenBank/DDBJ whole genome shotgun (WGS) entry which is preliminary data.</text>
</comment>
<name>S4AE75_9ACTN</name>
<protein>
    <submittedName>
        <fullName evidence="4">Putative Quinone oxidoreductase</fullName>
    </submittedName>
</protein>
<dbReference type="Gene3D" id="3.40.50.720">
    <property type="entry name" value="NAD(P)-binding Rossmann-like Domain"/>
    <property type="match status" value="1"/>
</dbReference>
<dbReference type="SMART" id="SM00829">
    <property type="entry name" value="PKS_ER"/>
    <property type="match status" value="1"/>
</dbReference>
<evidence type="ECO:0000259" key="3">
    <source>
        <dbReference type="SMART" id="SM00829"/>
    </source>
</evidence>
<dbReference type="Proteomes" id="UP000014629">
    <property type="component" value="Unassembled WGS sequence"/>
</dbReference>
<dbReference type="InterPro" id="IPR011032">
    <property type="entry name" value="GroES-like_sf"/>
</dbReference>
<dbReference type="SUPFAM" id="SSF51735">
    <property type="entry name" value="NAD(P)-binding Rossmann-fold domains"/>
    <property type="match status" value="1"/>
</dbReference>
<keyword evidence="1" id="KW-0521">NADP</keyword>